<dbReference type="PANTHER" id="PTHR30146">
    <property type="entry name" value="LACI-RELATED TRANSCRIPTIONAL REPRESSOR"/>
    <property type="match status" value="1"/>
</dbReference>
<dbReference type="Gene3D" id="3.40.50.2300">
    <property type="match status" value="2"/>
</dbReference>
<dbReference type="InterPro" id="IPR028082">
    <property type="entry name" value="Peripla_BP_I"/>
</dbReference>
<dbReference type="Pfam" id="PF00392">
    <property type="entry name" value="GntR"/>
    <property type="match status" value="1"/>
</dbReference>
<dbReference type="PANTHER" id="PTHR30146:SF149">
    <property type="entry name" value="HTH-TYPE TRANSCRIPTIONAL REGULATOR EBGR"/>
    <property type="match status" value="1"/>
</dbReference>
<feature type="domain" description="HTH gntR-type" evidence="4">
    <location>
        <begin position="32"/>
        <end position="93"/>
    </location>
</feature>
<protein>
    <recommendedName>
        <fullName evidence="4">HTH gntR-type domain-containing protein</fullName>
    </recommendedName>
</protein>
<dbReference type="Pfam" id="PF13377">
    <property type="entry name" value="Peripla_BP_3"/>
    <property type="match status" value="1"/>
</dbReference>
<keyword evidence="1" id="KW-0805">Transcription regulation</keyword>
<accession>A0ABQ6FK03</accession>
<dbReference type="SMART" id="SM00345">
    <property type="entry name" value="HTH_GNTR"/>
    <property type="match status" value="1"/>
</dbReference>
<name>A0ABQ6FK03_9CHLR</name>
<dbReference type="Proteomes" id="UP001344906">
    <property type="component" value="Unassembled WGS sequence"/>
</dbReference>
<dbReference type="InterPro" id="IPR000524">
    <property type="entry name" value="Tscrpt_reg_HTH_GntR"/>
</dbReference>
<evidence type="ECO:0000259" key="4">
    <source>
        <dbReference type="SMART" id="SM00345"/>
    </source>
</evidence>
<evidence type="ECO:0000313" key="5">
    <source>
        <dbReference type="EMBL" id="GLV54583.1"/>
    </source>
</evidence>
<keyword evidence="6" id="KW-1185">Reference proteome</keyword>
<dbReference type="EMBL" id="BSRI01000001">
    <property type="protein sequence ID" value="GLV54583.1"/>
    <property type="molecule type" value="Genomic_DNA"/>
</dbReference>
<dbReference type="Gene3D" id="1.10.10.10">
    <property type="entry name" value="Winged helix-like DNA-binding domain superfamily/Winged helix DNA-binding domain"/>
    <property type="match status" value="1"/>
</dbReference>
<evidence type="ECO:0000256" key="2">
    <source>
        <dbReference type="ARBA" id="ARBA00023125"/>
    </source>
</evidence>
<sequence length="388" mass="42898">MQIEKRITNTDAIQIVTPRQLRQSMTKRANAKVERISKDLRALALAQGAGTQLPTIRELCVRLQTSSATLTAALDLLEGEKILCRKERQGIFVADVIYQRTIHIIFNVSNMTNVGQSPFWSLLWVKLLQEAEQNAAFKNEQYRFHFLCLAPGENLPDEYLALLNSPQSDGCLLIGLSARIDGVKKLITTPHVVFAGGGDIMVQIDQQEAARLAMQTLMQQGCKKIGCWVAVPNGPPTNYELIVLDSLKQVAADLPMQLYPEFFRVANLPPTPVRTMIYQEQGYLLAREIFATFNGHRPDGLYISDDMLTSGALVALEELGVEIGKDIKIVTYANAGSPILFGRTKQMASVEVDTADIARAMFSALDTAISKGVEPGDTIVPIRPHLYL</sequence>
<reference evidence="5 6" key="1">
    <citation type="submission" date="2023-02" db="EMBL/GenBank/DDBJ databases">
        <title>Dictyobacter halimunensis sp. nov., a new member of the class Ktedonobacteria from forest soil in a geothermal area.</title>
        <authorList>
            <person name="Rachmania M.K."/>
            <person name="Ningsih F."/>
            <person name="Sakai Y."/>
            <person name="Yabe S."/>
            <person name="Yokota A."/>
            <person name="Sjamsuridzal W."/>
        </authorList>
    </citation>
    <scope>NUCLEOTIDE SEQUENCE [LARGE SCALE GENOMIC DNA]</scope>
    <source>
        <strain evidence="5 6">S3.2.2.5</strain>
    </source>
</reference>
<keyword evidence="3" id="KW-0804">Transcription</keyword>
<keyword evidence="2" id="KW-0238">DNA-binding</keyword>
<dbReference type="InterPro" id="IPR036390">
    <property type="entry name" value="WH_DNA-bd_sf"/>
</dbReference>
<organism evidence="5 6">
    <name type="scientific">Dictyobacter halimunensis</name>
    <dbReference type="NCBI Taxonomy" id="3026934"/>
    <lineage>
        <taxon>Bacteria</taxon>
        <taxon>Bacillati</taxon>
        <taxon>Chloroflexota</taxon>
        <taxon>Ktedonobacteria</taxon>
        <taxon>Ktedonobacterales</taxon>
        <taxon>Dictyobacteraceae</taxon>
        <taxon>Dictyobacter</taxon>
    </lineage>
</organism>
<proteinExistence type="predicted"/>
<evidence type="ECO:0000256" key="3">
    <source>
        <dbReference type="ARBA" id="ARBA00023163"/>
    </source>
</evidence>
<dbReference type="InterPro" id="IPR036388">
    <property type="entry name" value="WH-like_DNA-bd_sf"/>
</dbReference>
<comment type="caution">
    <text evidence="5">The sequence shown here is derived from an EMBL/GenBank/DDBJ whole genome shotgun (WGS) entry which is preliminary data.</text>
</comment>
<dbReference type="SUPFAM" id="SSF46785">
    <property type="entry name" value="Winged helix' DNA-binding domain"/>
    <property type="match status" value="1"/>
</dbReference>
<dbReference type="RefSeq" id="WP_338248238.1">
    <property type="nucleotide sequence ID" value="NZ_BSRI01000001.1"/>
</dbReference>
<evidence type="ECO:0000313" key="6">
    <source>
        <dbReference type="Proteomes" id="UP001344906"/>
    </source>
</evidence>
<evidence type="ECO:0000256" key="1">
    <source>
        <dbReference type="ARBA" id="ARBA00023015"/>
    </source>
</evidence>
<gene>
    <name evidence="5" type="ORF">KDH_14300</name>
</gene>
<dbReference type="SUPFAM" id="SSF53822">
    <property type="entry name" value="Periplasmic binding protein-like I"/>
    <property type="match status" value="1"/>
</dbReference>
<dbReference type="InterPro" id="IPR046335">
    <property type="entry name" value="LacI/GalR-like_sensor"/>
</dbReference>